<keyword evidence="2" id="KW-0489">Methyltransferase</keyword>
<evidence type="ECO:0000313" key="3">
    <source>
        <dbReference type="Proteomes" id="UP000479043"/>
    </source>
</evidence>
<dbReference type="Proteomes" id="UP000479043">
    <property type="component" value="Unassembled WGS sequence"/>
</dbReference>
<comment type="caution">
    <text evidence="2">The sequence shown here is derived from an EMBL/GenBank/DDBJ whole genome shotgun (WGS) entry which is preliminary data.</text>
</comment>
<dbReference type="GO" id="GO:0032259">
    <property type="term" value="P:methylation"/>
    <property type="evidence" value="ECO:0007669"/>
    <property type="project" value="UniProtKB-KW"/>
</dbReference>
<dbReference type="NCBIfam" id="TIGR01444">
    <property type="entry name" value="fkbM_fam"/>
    <property type="match status" value="1"/>
</dbReference>
<dbReference type="PANTHER" id="PTHR34203:SF15">
    <property type="entry name" value="SLL1173 PROTEIN"/>
    <property type="match status" value="1"/>
</dbReference>
<organism evidence="2 3">
    <name type="scientific">Thalassovita mangrovi</name>
    <dbReference type="NCBI Taxonomy" id="2692236"/>
    <lineage>
        <taxon>Bacteria</taxon>
        <taxon>Pseudomonadati</taxon>
        <taxon>Pseudomonadota</taxon>
        <taxon>Alphaproteobacteria</taxon>
        <taxon>Rhodobacterales</taxon>
        <taxon>Roseobacteraceae</taxon>
        <taxon>Thalassovita</taxon>
    </lineage>
</organism>
<dbReference type="EMBL" id="WWEN01000009">
    <property type="protein sequence ID" value="MYM57026.1"/>
    <property type="molecule type" value="Genomic_DNA"/>
</dbReference>
<dbReference type="InterPro" id="IPR052514">
    <property type="entry name" value="SAM-dependent_MTase"/>
</dbReference>
<evidence type="ECO:0000259" key="1">
    <source>
        <dbReference type="Pfam" id="PF05050"/>
    </source>
</evidence>
<dbReference type="InterPro" id="IPR006342">
    <property type="entry name" value="FkbM_mtfrase"/>
</dbReference>
<name>A0A6L8LPQ9_9RHOB</name>
<dbReference type="SUPFAM" id="SSF53335">
    <property type="entry name" value="S-adenosyl-L-methionine-dependent methyltransferases"/>
    <property type="match status" value="1"/>
</dbReference>
<dbReference type="AlphaFoldDB" id="A0A6L8LPQ9"/>
<dbReference type="RefSeq" id="WP_160974938.1">
    <property type="nucleotide sequence ID" value="NZ_WWEN01000009.1"/>
</dbReference>
<keyword evidence="3" id="KW-1185">Reference proteome</keyword>
<keyword evidence="2" id="KW-0808">Transferase</keyword>
<sequence>MDRQQQKHLRKAFQVAGPKVRRHLRPLLPQAAVSFAGVELLVNPQDNFTEQCIWLNGEPPEVESLKALSDIVAGKRALVLDIGGNCGAFAVPLARAAGEGSRVIAFEPNPVMLGRLGENVRRNDLGNVVRIEGCALGAEEGEATLMLSAGNYGQASLRGVGKGKADGSACVPVRPLAPYLKGADGYDLCVLKIDVEGFEDSVLTPWLDQADGSDMPDAILIETEHAATWDSDLVGRITAAGYTSRFEGEGNTLFVRDAGRLEGFGTE</sequence>
<proteinExistence type="predicted"/>
<dbReference type="Pfam" id="PF05050">
    <property type="entry name" value="Methyltransf_21"/>
    <property type="match status" value="1"/>
</dbReference>
<dbReference type="Gene3D" id="3.40.50.150">
    <property type="entry name" value="Vaccinia Virus protein VP39"/>
    <property type="match status" value="1"/>
</dbReference>
<accession>A0A6L8LPQ9</accession>
<protein>
    <submittedName>
        <fullName evidence="2">FkbM family methyltransferase</fullName>
    </submittedName>
</protein>
<feature type="domain" description="Methyltransferase FkbM" evidence="1">
    <location>
        <begin position="81"/>
        <end position="210"/>
    </location>
</feature>
<dbReference type="GO" id="GO:0008168">
    <property type="term" value="F:methyltransferase activity"/>
    <property type="evidence" value="ECO:0007669"/>
    <property type="project" value="UniProtKB-KW"/>
</dbReference>
<gene>
    <name evidence="2" type="ORF">GR167_17045</name>
</gene>
<dbReference type="InterPro" id="IPR029063">
    <property type="entry name" value="SAM-dependent_MTases_sf"/>
</dbReference>
<reference evidence="2 3" key="1">
    <citation type="submission" date="2020-01" db="EMBL/GenBank/DDBJ databases">
        <authorList>
            <person name="Chen S."/>
        </authorList>
    </citation>
    <scope>NUCLEOTIDE SEQUENCE [LARGE SCALE GENOMIC DNA]</scope>
    <source>
        <strain evidence="2 3">GS-10</strain>
    </source>
</reference>
<dbReference type="PANTHER" id="PTHR34203">
    <property type="entry name" value="METHYLTRANSFERASE, FKBM FAMILY PROTEIN"/>
    <property type="match status" value="1"/>
</dbReference>
<evidence type="ECO:0000313" key="2">
    <source>
        <dbReference type="EMBL" id="MYM57026.1"/>
    </source>
</evidence>